<dbReference type="AlphaFoldDB" id="A0A8C9S3P3"/>
<dbReference type="Ensembl" id="ENSSFOT00015024064.2">
    <property type="protein sequence ID" value="ENSSFOP00015023803.2"/>
    <property type="gene ID" value="ENSSFOG00015015295.2"/>
</dbReference>
<name>A0A8C9S3P3_SCLFO</name>
<sequence length="161" mass="17650">MGNRDHLNGAPPMWKVPSANGVCSCTSYTQIHFFQLRAENKNSGRIERVDGAALPSSPPAGPWDSLQDNAPGIVPSPCSEFQTALWTSWKEYIIRLYCRDCLCVCACVHACMHACVSVLTLPISLEILSPILLPSDLGTRWHSGSNDPFGVLLLRKLLTLN</sequence>
<reference evidence="1" key="3">
    <citation type="submission" date="2025-09" db="UniProtKB">
        <authorList>
            <consortium name="Ensembl"/>
        </authorList>
    </citation>
    <scope>IDENTIFICATION</scope>
</reference>
<evidence type="ECO:0000313" key="1">
    <source>
        <dbReference type="Ensembl" id="ENSSFOP00015023803.2"/>
    </source>
</evidence>
<reference evidence="1 2" key="1">
    <citation type="submission" date="2019-04" db="EMBL/GenBank/DDBJ databases">
        <authorList>
            <consortium name="Wellcome Sanger Institute Data Sharing"/>
        </authorList>
    </citation>
    <scope>NUCLEOTIDE SEQUENCE [LARGE SCALE GENOMIC DNA]</scope>
</reference>
<reference evidence="1" key="2">
    <citation type="submission" date="2025-08" db="UniProtKB">
        <authorList>
            <consortium name="Ensembl"/>
        </authorList>
    </citation>
    <scope>IDENTIFICATION</scope>
</reference>
<evidence type="ECO:0000313" key="2">
    <source>
        <dbReference type="Proteomes" id="UP000694397"/>
    </source>
</evidence>
<protein>
    <submittedName>
        <fullName evidence="1">Uncharacterized protein</fullName>
    </submittedName>
</protein>
<dbReference type="Proteomes" id="UP000694397">
    <property type="component" value="Chromosome 6"/>
</dbReference>
<proteinExistence type="predicted"/>
<accession>A0A8C9S3P3</accession>
<organism evidence="1 2">
    <name type="scientific">Scleropages formosus</name>
    <name type="common">Asian bonytongue</name>
    <name type="synonym">Osteoglossum formosum</name>
    <dbReference type="NCBI Taxonomy" id="113540"/>
    <lineage>
        <taxon>Eukaryota</taxon>
        <taxon>Metazoa</taxon>
        <taxon>Chordata</taxon>
        <taxon>Craniata</taxon>
        <taxon>Vertebrata</taxon>
        <taxon>Euteleostomi</taxon>
        <taxon>Actinopterygii</taxon>
        <taxon>Neopterygii</taxon>
        <taxon>Teleostei</taxon>
        <taxon>Osteoglossocephala</taxon>
        <taxon>Osteoglossomorpha</taxon>
        <taxon>Osteoglossiformes</taxon>
        <taxon>Osteoglossidae</taxon>
        <taxon>Scleropages</taxon>
    </lineage>
</organism>
<keyword evidence="2" id="KW-1185">Reference proteome</keyword>